<dbReference type="Pfam" id="PF07730">
    <property type="entry name" value="HisKA_3"/>
    <property type="match status" value="1"/>
</dbReference>
<feature type="domain" description="Signal transduction histidine kinase subgroup 3 dimerisation and phosphoacceptor" evidence="11">
    <location>
        <begin position="276"/>
        <end position="338"/>
    </location>
</feature>
<dbReference type="InterPro" id="IPR003594">
    <property type="entry name" value="HATPase_dom"/>
</dbReference>
<dbReference type="GO" id="GO:0046983">
    <property type="term" value="F:protein dimerization activity"/>
    <property type="evidence" value="ECO:0007669"/>
    <property type="project" value="InterPro"/>
</dbReference>
<dbReference type="InterPro" id="IPR050482">
    <property type="entry name" value="Sensor_HK_TwoCompSys"/>
</dbReference>
<keyword evidence="3" id="KW-0597">Phosphoprotein</keyword>
<dbReference type="PANTHER" id="PTHR24421">
    <property type="entry name" value="NITRATE/NITRITE SENSOR PROTEIN NARX-RELATED"/>
    <property type="match status" value="1"/>
</dbReference>
<protein>
    <recommendedName>
        <fullName evidence="2">histidine kinase</fullName>
        <ecNumber evidence="2">2.7.13.3</ecNumber>
    </recommendedName>
</protein>
<dbReference type="Gene3D" id="3.30.565.10">
    <property type="entry name" value="Histidine kinase-like ATPase, C-terminal domain"/>
    <property type="match status" value="1"/>
</dbReference>
<dbReference type="Proteomes" id="UP001153328">
    <property type="component" value="Unassembled WGS sequence"/>
</dbReference>
<keyword evidence="6 12" id="KW-0418">Kinase</keyword>
<evidence type="ECO:0000313" key="13">
    <source>
        <dbReference type="Proteomes" id="UP001153328"/>
    </source>
</evidence>
<feature type="transmembrane region" description="Helical" evidence="9">
    <location>
        <begin position="184"/>
        <end position="201"/>
    </location>
</feature>
<feature type="transmembrane region" description="Helical" evidence="9">
    <location>
        <begin position="232"/>
        <end position="251"/>
    </location>
</feature>
<evidence type="ECO:0000256" key="2">
    <source>
        <dbReference type="ARBA" id="ARBA00012438"/>
    </source>
</evidence>
<evidence type="ECO:0000256" key="5">
    <source>
        <dbReference type="ARBA" id="ARBA00022741"/>
    </source>
</evidence>
<dbReference type="InterPro" id="IPR011712">
    <property type="entry name" value="Sig_transdc_His_kin_sub3_dim/P"/>
</dbReference>
<evidence type="ECO:0000256" key="6">
    <source>
        <dbReference type="ARBA" id="ARBA00022777"/>
    </source>
</evidence>
<keyword evidence="13" id="KW-1185">Reference proteome</keyword>
<evidence type="ECO:0000256" key="4">
    <source>
        <dbReference type="ARBA" id="ARBA00022679"/>
    </source>
</evidence>
<evidence type="ECO:0000256" key="1">
    <source>
        <dbReference type="ARBA" id="ARBA00000085"/>
    </source>
</evidence>
<accession>A0A9W4H5K8</accession>
<comment type="caution">
    <text evidence="12">The sequence shown here is derived from an EMBL/GenBank/DDBJ whole genome shotgun (WGS) entry which is preliminary data.</text>
</comment>
<keyword evidence="9" id="KW-0812">Transmembrane</keyword>
<feature type="domain" description="Histidine kinase/HSP90-like ATPase" evidence="10">
    <location>
        <begin position="392"/>
        <end position="480"/>
    </location>
</feature>
<name>A0A9W4H5K8_9ACTN</name>
<evidence type="ECO:0000259" key="10">
    <source>
        <dbReference type="Pfam" id="PF02518"/>
    </source>
</evidence>
<keyword evidence="5" id="KW-0547">Nucleotide-binding</keyword>
<feature type="transmembrane region" description="Helical" evidence="9">
    <location>
        <begin position="60"/>
        <end position="81"/>
    </location>
</feature>
<evidence type="ECO:0000313" key="12">
    <source>
        <dbReference type="EMBL" id="CAG7652239.1"/>
    </source>
</evidence>
<evidence type="ECO:0000256" key="7">
    <source>
        <dbReference type="ARBA" id="ARBA00022840"/>
    </source>
</evidence>
<keyword evidence="9" id="KW-0472">Membrane</keyword>
<dbReference type="GO" id="GO:0000155">
    <property type="term" value="F:phosphorelay sensor kinase activity"/>
    <property type="evidence" value="ECO:0007669"/>
    <property type="project" value="InterPro"/>
</dbReference>
<feature type="transmembrane region" description="Helical" evidence="9">
    <location>
        <begin position="155"/>
        <end position="172"/>
    </location>
</feature>
<dbReference type="Gene3D" id="1.20.5.1930">
    <property type="match status" value="1"/>
</dbReference>
<keyword evidence="4" id="KW-0808">Transferase</keyword>
<comment type="catalytic activity">
    <reaction evidence="1">
        <text>ATP + protein L-histidine = ADP + protein N-phospho-L-histidine.</text>
        <dbReference type="EC" id="2.7.13.3"/>
    </reaction>
</comment>
<dbReference type="Pfam" id="PF02518">
    <property type="entry name" value="HATPase_c"/>
    <property type="match status" value="1"/>
</dbReference>
<evidence type="ECO:0000256" key="3">
    <source>
        <dbReference type="ARBA" id="ARBA00022553"/>
    </source>
</evidence>
<gene>
    <name evidence="12" type="ORF">SBRY_50823</name>
</gene>
<dbReference type="EMBL" id="CAJVAX010000019">
    <property type="protein sequence ID" value="CAG7652239.1"/>
    <property type="molecule type" value="Genomic_DNA"/>
</dbReference>
<dbReference type="InterPro" id="IPR036890">
    <property type="entry name" value="HATPase_C_sf"/>
</dbReference>
<reference evidence="12" key="1">
    <citation type="submission" date="2021-06" db="EMBL/GenBank/DDBJ databases">
        <authorList>
            <person name="Arsene-Ploetze F."/>
        </authorList>
    </citation>
    <scope>NUCLEOTIDE SEQUENCE</scope>
    <source>
        <strain evidence="12">SBRY1</strain>
    </source>
</reference>
<dbReference type="EC" id="2.7.13.3" evidence="2"/>
<dbReference type="AlphaFoldDB" id="A0A9W4H5K8"/>
<keyword evidence="8" id="KW-0902">Two-component regulatory system</keyword>
<organism evidence="12 13">
    <name type="scientific">Actinacidiphila bryophytorum</name>
    <dbReference type="NCBI Taxonomy" id="1436133"/>
    <lineage>
        <taxon>Bacteria</taxon>
        <taxon>Bacillati</taxon>
        <taxon>Actinomycetota</taxon>
        <taxon>Actinomycetes</taxon>
        <taxon>Kitasatosporales</taxon>
        <taxon>Streptomycetaceae</taxon>
        <taxon>Actinacidiphila</taxon>
    </lineage>
</organism>
<proteinExistence type="predicted"/>
<evidence type="ECO:0000256" key="8">
    <source>
        <dbReference type="ARBA" id="ARBA00023012"/>
    </source>
</evidence>
<feature type="transmembrane region" description="Helical" evidence="9">
    <location>
        <begin position="127"/>
        <end position="148"/>
    </location>
</feature>
<evidence type="ECO:0000259" key="11">
    <source>
        <dbReference type="Pfam" id="PF07730"/>
    </source>
</evidence>
<dbReference type="PANTHER" id="PTHR24421:SF10">
    <property type="entry name" value="NITRATE_NITRITE SENSOR PROTEIN NARQ"/>
    <property type="match status" value="1"/>
</dbReference>
<sequence>MAYAAAPAPVGRGMYQVTPVVHTGPVTTPTPAARIRAALAPLWRPAPPAPGSDPRRLSRWAWVADAVLAVFLAATTVYATAHGVDGTPDGPVGGGRFGPPWPPAPPVPPLPRPGAAKYPFNVVPDHAVLASAPLWLLVLAALTALPLALRRRYPVAAYTAVLTATLVFHGAQQHTWRLHEADTPTVFTFTACVIAAYSAALYSPYRRLTVVALIAGGILMGAFHDLTVPDIATGFVPFAVLVPVGLAANTVHTWRQRLHAMEAEKEAATRLAVDLERARIARELHDVVTHNVSMMTVQAGAARTVLTAEPELARQALLAVESAGRAAMAELRHVMGLLAMTSDPADAHTADLAPQPGLGQVGVLAERVRSTGVPVDLAVTGAPVPLPAGVDLAAYRVAQEALTNTVKHASGASVTIHVDYLPGEVRIEVADTGGTPSPAAASGNGRGLMGLRERLAVYGGTLDAGRRITGGYRVRAVIPVGDA</sequence>
<feature type="transmembrane region" description="Helical" evidence="9">
    <location>
        <begin position="208"/>
        <end position="226"/>
    </location>
</feature>
<dbReference type="SUPFAM" id="SSF55874">
    <property type="entry name" value="ATPase domain of HSP90 chaperone/DNA topoisomerase II/histidine kinase"/>
    <property type="match status" value="1"/>
</dbReference>
<evidence type="ECO:0000256" key="9">
    <source>
        <dbReference type="SAM" id="Phobius"/>
    </source>
</evidence>
<keyword evidence="9" id="KW-1133">Transmembrane helix</keyword>
<dbReference type="GO" id="GO:0016020">
    <property type="term" value="C:membrane"/>
    <property type="evidence" value="ECO:0007669"/>
    <property type="project" value="InterPro"/>
</dbReference>
<dbReference type="CDD" id="cd16917">
    <property type="entry name" value="HATPase_UhpB-NarQ-NarX-like"/>
    <property type="match status" value="1"/>
</dbReference>
<dbReference type="GO" id="GO:0005524">
    <property type="term" value="F:ATP binding"/>
    <property type="evidence" value="ECO:0007669"/>
    <property type="project" value="UniProtKB-KW"/>
</dbReference>
<keyword evidence="7" id="KW-0067">ATP-binding</keyword>